<dbReference type="RefSeq" id="WP_046479629.1">
    <property type="nucleotide sequence ID" value="NZ_CP011132.1"/>
</dbReference>
<sequence>MFQLKPGTLALIIGAKTSAGRCNIGKSVELFHLCQPGEIFINPVNGFTTMLPKETPRALWLVTGEVVSASGQQGFAWVRSEHLMPLLPDTHPEATNTRESQLA</sequence>
<dbReference type="AlphaFoldDB" id="A0A0F6TU38"/>
<protein>
    <submittedName>
        <fullName evidence="1">Periplasmic protein</fullName>
    </submittedName>
</protein>
<reference evidence="1 2" key="1">
    <citation type="journal article" date="2013" name="Appl. Microbiol. Biotechnol.">
        <title>Glycerol assimilation and production of 1,3-propanediol by Citrobacter amalonaticus Y19.</title>
        <authorList>
            <person name="Ainala S.K."/>
            <person name="Ashok S."/>
            <person name="Ko Y."/>
            <person name="Park S."/>
        </authorList>
    </citation>
    <scope>NUCLEOTIDE SEQUENCE [LARGE SCALE GENOMIC DNA]</scope>
    <source>
        <strain evidence="1 2">Y19</strain>
    </source>
</reference>
<evidence type="ECO:0000313" key="2">
    <source>
        <dbReference type="Proteomes" id="UP000034085"/>
    </source>
</evidence>
<accession>A0A0F6TU38</accession>
<dbReference type="PATRIC" id="fig|1261127.3.peg.1164"/>
<name>A0A0F6TU38_CITAM</name>
<gene>
    <name evidence="1" type="ORF">F384_05695</name>
</gene>
<dbReference type="EMBL" id="CP011132">
    <property type="protein sequence ID" value="AKE58672.1"/>
    <property type="molecule type" value="Genomic_DNA"/>
</dbReference>
<proteinExistence type="predicted"/>
<dbReference type="KEGG" id="cama:F384_05695"/>
<organism evidence="1 2">
    <name type="scientific">Citrobacter amalonaticus Y19</name>
    <dbReference type="NCBI Taxonomy" id="1261127"/>
    <lineage>
        <taxon>Bacteria</taxon>
        <taxon>Pseudomonadati</taxon>
        <taxon>Pseudomonadota</taxon>
        <taxon>Gammaproteobacteria</taxon>
        <taxon>Enterobacterales</taxon>
        <taxon>Enterobacteriaceae</taxon>
        <taxon>Citrobacter</taxon>
    </lineage>
</organism>
<dbReference type="Proteomes" id="UP000034085">
    <property type="component" value="Chromosome"/>
</dbReference>
<dbReference type="OrthoDB" id="6566089at2"/>
<dbReference type="HOGENOM" id="CLU_162101_0_0_6"/>
<evidence type="ECO:0000313" key="1">
    <source>
        <dbReference type="EMBL" id="AKE58672.1"/>
    </source>
</evidence>